<feature type="domain" description="Transposase IS204/IS1001/IS1096/IS1165 zinc-finger" evidence="1">
    <location>
        <begin position="21"/>
        <end position="53"/>
    </location>
</feature>
<name>A0A2I0QU16_9BACI</name>
<proteinExistence type="predicted"/>
<sequence>MTIKNTQTPTFVKLHLELERQPHHCPSCGTLTTKVHDYRQQKIRHIQIFGLETKTFY</sequence>
<evidence type="ECO:0000313" key="2">
    <source>
        <dbReference type="EMBL" id="PKR77794.1"/>
    </source>
</evidence>
<comment type="caution">
    <text evidence="2">The sequence shown here is derived from an EMBL/GenBank/DDBJ whole genome shotgun (WGS) entry which is preliminary data.</text>
</comment>
<reference evidence="2 3" key="1">
    <citation type="submission" date="2017-06" db="EMBL/GenBank/DDBJ databases">
        <title>the draft geome sequence of Illustriluteabacillus marina B3227.</title>
        <authorList>
            <person name="He R.-H."/>
            <person name="Du Z.-J."/>
        </authorList>
    </citation>
    <scope>NUCLEOTIDE SEQUENCE [LARGE SCALE GENOMIC DNA]</scope>
    <source>
        <strain evidence="2 3">B3227</strain>
    </source>
</reference>
<evidence type="ECO:0000259" key="1">
    <source>
        <dbReference type="Pfam" id="PF14690"/>
    </source>
</evidence>
<accession>A0A2I0QU16</accession>
<gene>
    <name evidence="2" type="ORF">CEY16_07635</name>
</gene>
<dbReference type="EMBL" id="PJNH01000002">
    <property type="protein sequence ID" value="PKR77794.1"/>
    <property type="molecule type" value="Genomic_DNA"/>
</dbReference>
<keyword evidence="3" id="KW-1185">Reference proteome</keyword>
<evidence type="ECO:0000313" key="3">
    <source>
        <dbReference type="Proteomes" id="UP000243524"/>
    </source>
</evidence>
<dbReference type="Pfam" id="PF14690">
    <property type="entry name" value="Zn_ribbon_ISL3"/>
    <property type="match status" value="1"/>
</dbReference>
<dbReference type="InterPro" id="IPR029261">
    <property type="entry name" value="Transposase_Znf"/>
</dbReference>
<protein>
    <recommendedName>
        <fullName evidence="1">Transposase IS204/IS1001/IS1096/IS1165 zinc-finger domain-containing protein</fullName>
    </recommendedName>
</protein>
<dbReference type="AlphaFoldDB" id="A0A2I0QU16"/>
<dbReference type="Proteomes" id="UP000243524">
    <property type="component" value="Unassembled WGS sequence"/>
</dbReference>
<organism evidence="2 3">
    <name type="scientific">Halalkalibacillus sediminis</name>
    <dbReference type="NCBI Taxonomy" id="2018042"/>
    <lineage>
        <taxon>Bacteria</taxon>
        <taxon>Bacillati</taxon>
        <taxon>Bacillota</taxon>
        <taxon>Bacilli</taxon>
        <taxon>Bacillales</taxon>
        <taxon>Bacillaceae</taxon>
        <taxon>Halalkalibacillus</taxon>
    </lineage>
</organism>